<sequence>MNDPFSSALNSLGQNIAGIGSGSNPLFAPQITQLLGLNLPGVPIISTRDYFLTQMESWFTSIPMSTQWIVLIDRYPPGLKSSLIQGLERIDGSKSGFDIDGAKNILTSFPLQKVIGCLFASSVTIPNEGYAVESASVENNRGFLPGVIAGGRNLEAPVLDLQFRETNTSFIDFVIRPWVILASHYGFVARNPNDANEALKNMKVNVHIMQYTRTRAGVSQVPRKIWNFYNCVPFTVNEETLEYTEEKLMNFNTRWTYSNYTVSNNLYLPIIDIINNFAQNGAPSIGNPSLFKGFNSPV</sequence>
<evidence type="ECO:0000313" key="1">
    <source>
        <dbReference type="EMBL" id="CAB5226370.1"/>
    </source>
</evidence>
<proteinExistence type="predicted"/>
<gene>
    <name evidence="1" type="ORF">UFOVP760_146</name>
</gene>
<dbReference type="EMBL" id="LR798360">
    <property type="protein sequence ID" value="CAB5226370.1"/>
    <property type="molecule type" value="Genomic_DNA"/>
</dbReference>
<organism evidence="1">
    <name type="scientific">uncultured Caudovirales phage</name>
    <dbReference type="NCBI Taxonomy" id="2100421"/>
    <lineage>
        <taxon>Viruses</taxon>
        <taxon>Duplodnaviria</taxon>
        <taxon>Heunggongvirae</taxon>
        <taxon>Uroviricota</taxon>
        <taxon>Caudoviricetes</taxon>
        <taxon>Peduoviridae</taxon>
        <taxon>Maltschvirus</taxon>
        <taxon>Maltschvirus maltsch</taxon>
    </lineage>
</organism>
<protein>
    <submittedName>
        <fullName evidence="1">Uncharacterized protein</fullName>
    </submittedName>
</protein>
<reference evidence="1" key="1">
    <citation type="submission" date="2020-05" db="EMBL/GenBank/DDBJ databases">
        <authorList>
            <person name="Chiriac C."/>
            <person name="Salcher M."/>
            <person name="Ghai R."/>
            <person name="Kavagutti S V."/>
        </authorList>
    </citation>
    <scope>NUCLEOTIDE SEQUENCE</scope>
</reference>
<name>A0A6J7X8Z6_9CAUD</name>
<accession>A0A6J7X8Z6</accession>